<protein>
    <submittedName>
        <fullName evidence="1">Uncharacterized protein</fullName>
    </submittedName>
</protein>
<dbReference type="EMBL" id="ASRX01000085">
    <property type="protein sequence ID" value="EYF01230.1"/>
    <property type="molecule type" value="Genomic_DNA"/>
</dbReference>
<organism evidence="1 2">
    <name type="scientific">Chondromyces apiculatus DSM 436</name>
    <dbReference type="NCBI Taxonomy" id="1192034"/>
    <lineage>
        <taxon>Bacteria</taxon>
        <taxon>Pseudomonadati</taxon>
        <taxon>Myxococcota</taxon>
        <taxon>Polyangia</taxon>
        <taxon>Polyangiales</taxon>
        <taxon>Polyangiaceae</taxon>
        <taxon>Chondromyces</taxon>
    </lineage>
</organism>
<sequence length="135" mass="14590">MQDAMVAADLSPLLARAFHTDTATRATAALAEIREQRGGRAARVRAYEVVVPEGADRAWFEASLLRPLVYFCESGRAPLPACPGVFVALFAGDTLHCIDASEVVSFGCALLGVDSEELVRRFGTGEVRHALRRDD</sequence>
<evidence type="ECO:0000313" key="2">
    <source>
        <dbReference type="Proteomes" id="UP000019678"/>
    </source>
</evidence>
<evidence type="ECO:0000313" key="1">
    <source>
        <dbReference type="EMBL" id="EYF01230.1"/>
    </source>
</evidence>
<dbReference type="AlphaFoldDB" id="A0A017SX81"/>
<comment type="caution">
    <text evidence="1">The sequence shown here is derived from an EMBL/GenBank/DDBJ whole genome shotgun (WGS) entry which is preliminary data.</text>
</comment>
<reference evidence="1 2" key="1">
    <citation type="submission" date="2013-05" db="EMBL/GenBank/DDBJ databases">
        <title>Genome assembly of Chondromyces apiculatus DSM 436.</title>
        <authorList>
            <person name="Sharma G."/>
            <person name="Khatri I."/>
            <person name="Kaur C."/>
            <person name="Mayilraj S."/>
            <person name="Subramanian S."/>
        </authorList>
    </citation>
    <scope>NUCLEOTIDE SEQUENCE [LARGE SCALE GENOMIC DNA]</scope>
    <source>
        <strain evidence="1 2">DSM 436</strain>
    </source>
</reference>
<accession>A0A017SX81</accession>
<proteinExistence type="predicted"/>
<name>A0A017SX81_9BACT</name>
<gene>
    <name evidence="1" type="ORF">CAP_8483</name>
</gene>
<dbReference type="Proteomes" id="UP000019678">
    <property type="component" value="Unassembled WGS sequence"/>
</dbReference>
<dbReference type="eggNOG" id="ENOG5032K14">
    <property type="taxonomic scope" value="Bacteria"/>
</dbReference>
<keyword evidence="2" id="KW-1185">Reference proteome</keyword>
<dbReference type="NCBIfam" id="NF041086">
    <property type="entry name" value="STAUR_1299_fam"/>
    <property type="match status" value="1"/>
</dbReference>